<dbReference type="GO" id="GO:0043679">
    <property type="term" value="C:axon terminus"/>
    <property type="evidence" value="ECO:0007669"/>
    <property type="project" value="TreeGrafter"/>
</dbReference>
<reference evidence="9" key="1">
    <citation type="submission" date="2021-02" db="EMBL/GenBank/DDBJ databases">
        <authorList>
            <person name="Steward A R."/>
        </authorList>
    </citation>
    <scope>NUCLEOTIDE SEQUENCE</scope>
</reference>
<keyword evidence="2" id="KW-0813">Transport</keyword>
<evidence type="ECO:0000313" key="9">
    <source>
        <dbReference type="EMBL" id="CAF4878083.1"/>
    </source>
</evidence>
<comment type="caution">
    <text evidence="9">The sequence shown here is derived from an EMBL/GenBank/DDBJ whole genome shotgun (WGS) entry which is preliminary data.</text>
</comment>
<feature type="signal peptide" evidence="8">
    <location>
        <begin position="1"/>
        <end position="23"/>
    </location>
</feature>
<keyword evidence="7" id="KW-0407">Ion channel</keyword>
<proteinExistence type="predicted"/>
<dbReference type="GO" id="GO:0001508">
    <property type="term" value="P:action potential"/>
    <property type="evidence" value="ECO:0007669"/>
    <property type="project" value="TreeGrafter"/>
</dbReference>
<dbReference type="GO" id="GO:0032590">
    <property type="term" value="C:dendrite membrane"/>
    <property type="evidence" value="ECO:0007669"/>
    <property type="project" value="TreeGrafter"/>
</dbReference>
<evidence type="ECO:0000256" key="6">
    <source>
        <dbReference type="ARBA" id="ARBA00023136"/>
    </source>
</evidence>
<evidence type="ECO:0000313" key="10">
    <source>
        <dbReference type="Proteomes" id="UP000663880"/>
    </source>
</evidence>
<dbReference type="AlphaFoldDB" id="A0A821TZP7"/>
<protein>
    <submittedName>
        <fullName evidence="9">Uncharacterized protein</fullName>
    </submittedName>
</protein>
<dbReference type="Proteomes" id="UP000663880">
    <property type="component" value="Unassembled WGS sequence"/>
</dbReference>
<name>A0A821TZP7_9NEOP</name>
<dbReference type="PANTHER" id="PTHR11537:SF278">
    <property type="entry name" value="SHAW-LIKE, ISOFORM C"/>
    <property type="match status" value="1"/>
</dbReference>
<evidence type="ECO:0000256" key="3">
    <source>
        <dbReference type="ARBA" id="ARBA00022692"/>
    </source>
</evidence>
<evidence type="ECO:0000256" key="4">
    <source>
        <dbReference type="ARBA" id="ARBA00022989"/>
    </source>
</evidence>
<dbReference type="GO" id="GO:0042734">
    <property type="term" value="C:presynaptic membrane"/>
    <property type="evidence" value="ECO:0007669"/>
    <property type="project" value="TreeGrafter"/>
</dbReference>
<dbReference type="PANTHER" id="PTHR11537">
    <property type="entry name" value="VOLTAGE-GATED POTASSIUM CHANNEL"/>
    <property type="match status" value="1"/>
</dbReference>
<dbReference type="Gene3D" id="1.20.120.350">
    <property type="entry name" value="Voltage-gated potassium channels. Chain C"/>
    <property type="match status" value="1"/>
</dbReference>
<comment type="subcellular location">
    <subcellularLocation>
        <location evidence="1">Membrane</location>
        <topology evidence="1">Multi-pass membrane protein</topology>
    </subcellularLocation>
</comment>
<keyword evidence="4" id="KW-1133">Transmembrane helix</keyword>
<evidence type="ECO:0000256" key="7">
    <source>
        <dbReference type="ARBA" id="ARBA00023303"/>
    </source>
</evidence>
<keyword evidence="6" id="KW-0472">Membrane</keyword>
<dbReference type="InterPro" id="IPR028325">
    <property type="entry name" value="VG_K_chnl"/>
</dbReference>
<dbReference type="GO" id="GO:0005251">
    <property type="term" value="F:delayed rectifier potassium channel activity"/>
    <property type="evidence" value="ECO:0007669"/>
    <property type="project" value="TreeGrafter"/>
</dbReference>
<dbReference type="OrthoDB" id="10025005at2759"/>
<accession>A0A821TZP7</accession>
<dbReference type="GO" id="GO:0045211">
    <property type="term" value="C:postsynaptic membrane"/>
    <property type="evidence" value="ECO:0007669"/>
    <property type="project" value="TreeGrafter"/>
</dbReference>
<organism evidence="9 10">
    <name type="scientific">Pieris macdunnoughi</name>
    <dbReference type="NCBI Taxonomy" id="345717"/>
    <lineage>
        <taxon>Eukaryota</taxon>
        <taxon>Metazoa</taxon>
        <taxon>Ecdysozoa</taxon>
        <taxon>Arthropoda</taxon>
        <taxon>Hexapoda</taxon>
        <taxon>Insecta</taxon>
        <taxon>Pterygota</taxon>
        <taxon>Neoptera</taxon>
        <taxon>Endopterygota</taxon>
        <taxon>Lepidoptera</taxon>
        <taxon>Glossata</taxon>
        <taxon>Ditrysia</taxon>
        <taxon>Papilionoidea</taxon>
        <taxon>Pieridae</taxon>
        <taxon>Pierinae</taxon>
        <taxon>Pieris</taxon>
    </lineage>
</organism>
<evidence type="ECO:0000256" key="1">
    <source>
        <dbReference type="ARBA" id="ARBA00004141"/>
    </source>
</evidence>
<keyword evidence="10" id="KW-1185">Reference proteome</keyword>
<dbReference type="InterPro" id="IPR027359">
    <property type="entry name" value="Volt_channel_dom_sf"/>
</dbReference>
<dbReference type="GO" id="GO:0032809">
    <property type="term" value="C:neuronal cell body membrane"/>
    <property type="evidence" value="ECO:0007669"/>
    <property type="project" value="TreeGrafter"/>
</dbReference>
<sequence length="123" mass="14419">MISGTSVFFICVSVLCFCLKTHPDLRVTEPYNILNFTFNDTAVATLWYDKEQPHVAFFYIELLCNVWFTIELLVRSVKPKLCPRRLAFHDKAFFKEASKDDSELRAYHIFKCQQHICDSGWCP</sequence>
<evidence type="ECO:0000256" key="8">
    <source>
        <dbReference type="SAM" id="SignalP"/>
    </source>
</evidence>
<feature type="chain" id="PRO_5032816217" evidence="8">
    <location>
        <begin position="24"/>
        <end position="123"/>
    </location>
</feature>
<keyword evidence="5" id="KW-0406">Ion transport</keyword>
<keyword evidence="3" id="KW-0812">Transmembrane</keyword>
<keyword evidence="8" id="KW-0732">Signal</keyword>
<dbReference type="EMBL" id="CAJOBZ010000026">
    <property type="protein sequence ID" value="CAF4878083.1"/>
    <property type="molecule type" value="Genomic_DNA"/>
</dbReference>
<gene>
    <name evidence="9" type="ORF">PMACD_LOCUS9355</name>
</gene>
<dbReference type="GO" id="GO:0008076">
    <property type="term" value="C:voltage-gated potassium channel complex"/>
    <property type="evidence" value="ECO:0007669"/>
    <property type="project" value="InterPro"/>
</dbReference>
<evidence type="ECO:0000256" key="2">
    <source>
        <dbReference type="ARBA" id="ARBA00022448"/>
    </source>
</evidence>
<evidence type="ECO:0000256" key="5">
    <source>
        <dbReference type="ARBA" id="ARBA00023065"/>
    </source>
</evidence>